<dbReference type="AlphaFoldDB" id="A0A8H6REK9"/>
<dbReference type="SUPFAM" id="SSF50969">
    <property type="entry name" value="YVTN repeat-like/Quinoprotein amine dehydrogenase"/>
    <property type="match status" value="1"/>
</dbReference>
<protein>
    <recommendedName>
        <fullName evidence="4">SMP-30/Gluconolactonase/LRE-like region domain-containing protein</fullName>
    </recommendedName>
</protein>
<comment type="caution">
    <text evidence="2">The sequence shown here is derived from an EMBL/GenBank/DDBJ whole genome shotgun (WGS) entry which is preliminary data.</text>
</comment>
<feature type="signal peptide" evidence="1">
    <location>
        <begin position="1"/>
        <end position="23"/>
    </location>
</feature>
<organism evidence="2 3">
    <name type="scientific">Pseudocercospora fuligena</name>
    <dbReference type="NCBI Taxonomy" id="685502"/>
    <lineage>
        <taxon>Eukaryota</taxon>
        <taxon>Fungi</taxon>
        <taxon>Dikarya</taxon>
        <taxon>Ascomycota</taxon>
        <taxon>Pezizomycotina</taxon>
        <taxon>Dothideomycetes</taxon>
        <taxon>Dothideomycetidae</taxon>
        <taxon>Mycosphaerellales</taxon>
        <taxon>Mycosphaerellaceae</taxon>
        <taxon>Pseudocercospora</taxon>
    </lineage>
</organism>
<evidence type="ECO:0000313" key="3">
    <source>
        <dbReference type="Proteomes" id="UP000660729"/>
    </source>
</evidence>
<dbReference type="InterPro" id="IPR015943">
    <property type="entry name" value="WD40/YVTN_repeat-like_dom_sf"/>
</dbReference>
<feature type="chain" id="PRO_5034947576" description="SMP-30/Gluconolactonase/LRE-like region domain-containing protein" evidence="1">
    <location>
        <begin position="24"/>
        <end position="415"/>
    </location>
</feature>
<dbReference type="InterPro" id="IPR011044">
    <property type="entry name" value="Quino_amine_DH_bsu"/>
</dbReference>
<dbReference type="OrthoDB" id="5340947at2759"/>
<proteinExistence type="predicted"/>
<evidence type="ECO:0000313" key="2">
    <source>
        <dbReference type="EMBL" id="KAF7189514.1"/>
    </source>
</evidence>
<reference evidence="2" key="1">
    <citation type="submission" date="2020-04" db="EMBL/GenBank/DDBJ databases">
        <title>Draft genome resource of the tomato pathogen Pseudocercospora fuligena.</title>
        <authorList>
            <person name="Zaccaron A."/>
        </authorList>
    </citation>
    <scope>NUCLEOTIDE SEQUENCE</scope>
    <source>
        <strain evidence="2">PF001</strain>
    </source>
</reference>
<dbReference type="PANTHER" id="PTHR47197">
    <property type="entry name" value="PROTEIN NIRF"/>
    <property type="match status" value="1"/>
</dbReference>
<name>A0A8H6REK9_9PEZI</name>
<keyword evidence="1" id="KW-0732">Signal</keyword>
<dbReference type="Gene3D" id="2.130.10.10">
    <property type="entry name" value="YVTN repeat-like/Quinoprotein amine dehydrogenase"/>
    <property type="match status" value="2"/>
</dbReference>
<accession>A0A8H6REK9</accession>
<keyword evidence="3" id="KW-1185">Reference proteome</keyword>
<sequence>MPQCSSFLMITTLLCSTLSIAVSVPACQLHAPKQKNLTPVKSERLQVDGPPFGLAFAKQKNIAFVALNHTLGVLDTSNLKTKLLHQVPLPITSTVPIGEIENYSYPAEGITLTPDGKSVLVTQFDSTLLVVDAEKAIANDTNAVTAILNGTAAAGAGAIEVTAYQNYAFVSQERGSNDTHRRGTIEVFNLPKQTKFGLQPSTVGYIPLGQAVVGTALSKDKKYLFATSEIGNDAKITMLANTTEGPIPAGEGTLSTLDVKTLTSFTSQALVSNVTAGCGAVRVEVSPDGKVAWVTARESNSLLAFDTKKLVSEPHKALIATVQVGQSPIGHVFARNGKRILTADSNRFRLPNATSGLSVVDVKAALNGKGQKAVLGSIPTGSFPRELALSPDGKQILVSLYGSKEIQSIDVASLP</sequence>
<evidence type="ECO:0008006" key="4">
    <source>
        <dbReference type="Google" id="ProtNLM"/>
    </source>
</evidence>
<dbReference type="EMBL" id="JABCIY010000185">
    <property type="protein sequence ID" value="KAF7189514.1"/>
    <property type="molecule type" value="Genomic_DNA"/>
</dbReference>
<evidence type="ECO:0000256" key="1">
    <source>
        <dbReference type="SAM" id="SignalP"/>
    </source>
</evidence>
<gene>
    <name evidence="2" type="ORF">HII31_09154</name>
</gene>
<dbReference type="PANTHER" id="PTHR47197:SF3">
    <property type="entry name" value="DIHYDRO-HEME D1 DEHYDROGENASE"/>
    <property type="match status" value="1"/>
</dbReference>
<dbReference type="InterPro" id="IPR051200">
    <property type="entry name" value="Host-pathogen_enzymatic-act"/>
</dbReference>
<dbReference type="Proteomes" id="UP000660729">
    <property type="component" value="Unassembled WGS sequence"/>
</dbReference>